<reference evidence="2 3" key="1">
    <citation type="submission" date="2015-01" db="EMBL/GenBank/DDBJ databases">
        <title>Genome sequencing of Jeotgalibacillus soli.</title>
        <authorList>
            <person name="Goh K.M."/>
            <person name="Chan K.-G."/>
            <person name="Yaakop A.S."/>
            <person name="Ee R."/>
            <person name="Gan H.M."/>
            <person name="Chan C.S."/>
        </authorList>
    </citation>
    <scope>NUCLEOTIDE SEQUENCE [LARGE SCALE GENOMIC DNA]</scope>
    <source>
        <strain evidence="2 3">P9</strain>
    </source>
</reference>
<gene>
    <name evidence="2" type="ORF">KP78_22940</name>
</gene>
<dbReference type="AlphaFoldDB" id="A0A0C2R3B1"/>
<comment type="caution">
    <text evidence="2">The sequence shown here is derived from an EMBL/GenBank/DDBJ whole genome shotgun (WGS) entry which is preliminary data.</text>
</comment>
<organism evidence="2 3">
    <name type="scientific">Jeotgalibacillus soli</name>
    <dbReference type="NCBI Taxonomy" id="889306"/>
    <lineage>
        <taxon>Bacteria</taxon>
        <taxon>Bacillati</taxon>
        <taxon>Bacillota</taxon>
        <taxon>Bacilli</taxon>
        <taxon>Bacillales</taxon>
        <taxon>Caryophanaceae</taxon>
        <taxon>Jeotgalibacillus</taxon>
    </lineage>
</organism>
<dbReference type="EMBL" id="JXRP01000018">
    <property type="protein sequence ID" value="KIL44750.1"/>
    <property type="molecule type" value="Genomic_DNA"/>
</dbReference>
<evidence type="ECO:0000313" key="2">
    <source>
        <dbReference type="EMBL" id="KIL44750.1"/>
    </source>
</evidence>
<protein>
    <recommendedName>
        <fullName evidence="1">Pyridoxamine 5'-phosphate oxidase N-terminal domain-containing protein</fullName>
    </recommendedName>
</protein>
<dbReference type="Pfam" id="PF01243">
    <property type="entry name" value="PNPOx_N"/>
    <property type="match status" value="1"/>
</dbReference>
<keyword evidence="3" id="KW-1185">Reference proteome</keyword>
<name>A0A0C2R3B1_9BACL</name>
<evidence type="ECO:0000259" key="1">
    <source>
        <dbReference type="Pfam" id="PF01243"/>
    </source>
</evidence>
<dbReference type="OrthoDB" id="2381603at2"/>
<dbReference type="SUPFAM" id="SSF50475">
    <property type="entry name" value="FMN-binding split barrel"/>
    <property type="match status" value="1"/>
</dbReference>
<feature type="domain" description="Pyridoxamine 5'-phosphate oxidase N-terminal" evidence="1">
    <location>
        <begin position="10"/>
        <end position="94"/>
    </location>
</feature>
<accession>A0A0C2R3B1</accession>
<proteinExistence type="predicted"/>
<dbReference type="InterPro" id="IPR012349">
    <property type="entry name" value="Split_barrel_FMN-bd"/>
</dbReference>
<dbReference type="PATRIC" id="fig|889306.3.peg.2307"/>
<dbReference type="RefSeq" id="WP_041088816.1">
    <property type="nucleotide sequence ID" value="NZ_JXRP01000018.1"/>
</dbReference>
<dbReference type="Gene3D" id="2.30.110.10">
    <property type="entry name" value="Electron Transport, Fmn-binding Protein, Chain A"/>
    <property type="match status" value="1"/>
</dbReference>
<dbReference type="NCBIfam" id="NF005232">
    <property type="entry name" value="PRK06733.1"/>
    <property type="match status" value="1"/>
</dbReference>
<dbReference type="Proteomes" id="UP000031938">
    <property type="component" value="Unassembled WGS sequence"/>
</dbReference>
<dbReference type="STRING" id="889306.KP78_22940"/>
<evidence type="ECO:0000313" key="3">
    <source>
        <dbReference type="Proteomes" id="UP000031938"/>
    </source>
</evidence>
<sequence length="154" mass="17447">MENLVNDRLTPAFYEELLHEQFVLLSTIDFETGGSNVSAISWVHSKDEKIILLAVDYRSRIIKNIKKQPLATLTIITHEMTFSISGTAKARVTAQSTGDEPIKLSIIELSINEVCDVMFYGSKIIAEPQYNKTHDQNAAEKLDNLVMQELKKYE</sequence>
<dbReference type="InterPro" id="IPR011576">
    <property type="entry name" value="Pyridox_Oxase_N"/>
</dbReference>